<evidence type="ECO:0000256" key="5">
    <source>
        <dbReference type="SAM" id="Phobius"/>
    </source>
</evidence>
<evidence type="ECO:0008006" key="8">
    <source>
        <dbReference type="Google" id="ProtNLM"/>
    </source>
</evidence>
<reference evidence="7" key="1">
    <citation type="submission" date="2016-10" db="EMBL/GenBank/DDBJ databases">
        <authorList>
            <person name="Varghese N."/>
            <person name="Submissions S."/>
        </authorList>
    </citation>
    <scope>NUCLEOTIDE SEQUENCE [LARGE SCALE GENOMIC DNA]</scope>
    <source>
        <strain evidence="7">DSM 24450</strain>
    </source>
</reference>
<dbReference type="EMBL" id="FOZP01000011">
    <property type="protein sequence ID" value="SFS80223.1"/>
    <property type="molecule type" value="Genomic_DNA"/>
</dbReference>
<keyword evidence="2 5" id="KW-0812">Transmembrane</keyword>
<organism evidence="6 7">
    <name type="scientific">Lutibacter maritimus</name>
    <dbReference type="NCBI Taxonomy" id="593133"/>
    <lineage>
        <taxon>Bacteria</taxon>
        <taxon>Pseudomonadati</taxon>
        <taxon>Bacteroidota</taxon>
        <taxon>Flavobacteriia</taxon>
        <taxon>Flavobacteriales</taxon>
        <taxon>Flavobacteriaceae</taxon>
        <taxon>Lutibacter</taxon>
    </lineage>
</organism>
<accession>A0A1I6STJ5</accession>
<protein>
    <recommendedName>
        <fullName evidence="8">DUF4870 domain-containing protein</fullName>
    </recommendedName>
</protein>
<evidence type="ECO:0000313" key="7">
    <source>
        <dbReference type="Proteomes" id="UP000199312"/>
    </source>
</evidence>
<name>A0A1I6STJ5_9FLAO</name>
<evidence type="ECO:0000256" key="2">
    <source>
        <dbReference type="ARBA" id="ARBA00022692"/>
    </source>
</evidence>
<evidence type="ECO:0000256" key="1">
    <source>
        <dbReference type="ARBA" id="ARBA00004141"/>
    </source>
</evidence>
<dbReference type="Proteomes" id="UP000199312">
    <property type="component" value="Unassembled WGS sequence"/>
</dbReference>
<evidence type="ECO:0000256" key="4">
    <source>
        <dbReference type="ARBA" id="ARBA00023136"/>
    </source>
</evidence>
<feature type="transmembrane region" description="Helical" evidence="5">
    <location>
        <begin position="82"/>
        <end position="105"/>
    </location>
</feature>
<dbReference type="Pfam" id="PF09685">
    <property type="entry name" value="MamF_MmsF"/>
    <property type="match status" value="1"/>
</dbReference>
<dbReference type="RefSeq" id="WP_090230448.1">
    <property type="nucleotide sequence ID" value="NZ_FOZP01000011.1"/>
</dbReference>
<dbReference type="InterPro" id="IPR019109">
    <property type="entry name" value="MamF_MmsF"/>
</dbReference>
<feature type="transmembrane region" description="Helical" evidence="5">
    <location>
        <begin position="18"/>
        <end position="37"/>
    </location>
</feature>
<dbReference type="AlphaFoldDB" id="A0A1I6STJ5"/>
<sequence length="123" mass="13557">MITQNDKNYSTLTHLSGFAGWVFPLGNIIAPLVLWIAKKNESTYIDSHGKAAVNFQLSIMLYCFLLAILIIPITILTLGLGLIAVLLGIIPAIILKIVLIISASIKATNGEYYNYPYTIEFVK</sequence>
<evidence type="ECO:0000256" key="3">
    <source>
        <dbReference type="ARBA" id="ARBA00022989"/>
    </source>
</evidence>
<keyword evidence="4 5" id="KW-0472">Membrane</keyword>
<feature type="transmembrane region" description="Helical" evidence="5">
    <location>
        <begin position="57"/>
        <end position="76"/>
    </location>
</feature>
<keyword evidence="7" id="KW-1185">Reference proteome</keyword>
<dbReference type="OrthoDB" id="9808930at2"/>
<proteinExistence type="predicted"/>
<keyword evidence="3 5" id="KW-1133">Transmembrane helix</keyword>
<dbReference type="STRING" id="593133.SAMN04488006_0108"/>
<gene>
    <name evidence="6" type="ORF">SAMN04488006_0108</name>
</gene>
<comment type="subcellular location">
    <subcellularLocation>
        <location evidence="1">Membrane</location>
        <topology evidence="1">Multi-pass membrane protein</topology>
    </subcellularLocation>
</comment>
<evidence type="ECO:0000313" key="6">
    <source>
        <dbReference type="EMBL" id="SFS80223.1"/>
    </source>
</evidence>